<name>A0A087UPV2_STEMI</name>
<keyword evidence="2" id="KW-1185">Reference proteome</keyword>
<accession>A0A087UPV2</accession>
<dbReference type="Proteomes" id="UP000054359">
    <property type="component" value="Unassembled WGS sequence"/>
</dbReference>
<protein>
    <submittedName>
        <fullName evidence="1">Uncharacterized protein</fullName>
    </submittedName>
</protein>
<evidence type="ECO:0000313" key="1">
    <source>
        <dbReference type="EMBL" id="KFM79391.1"/>
    </source>
</evidence>
<dbReference type="AlphaFoldDB" id="A0A087UPV2"/>
<proteinExistence type="predicted"/>
<gene>
    <name evidence="1" type="ORF">X975_26464</name>
</gene>
<dbReference type="EMBL" id="KK120925">
    <property type="protein sequence ID" value="KFM79391.1"/>
    <property type="molecule type" value="Genomic_DNA"/>
</dbReference>
<reference evidence="1 2" key="1">
    <citation type="submission" date="2013-11" db="EMBL/GenBank/DDBJ databases">
        <title>Genome sequencing of Stegodyphus mimosarum.</title>
        <authorList>
            <person name="Bechsgaard J."/>
        </authorList>
    </citation>
    <scope>NUCLEOTIDE SEQUENCE [LARGE SCALE GENOMIC DNA]</scope>
</reference>
<feature type="non-terminal residue" evidence="1">
    <location>
        <position position="120"/>
    </location>
</feature>
<organism evidence="1 2">
    <name type="scientific">Stegodyphus mimosarum</name>
    <name type="common">African social velvet spider</name>
    <dbReference type="NCBI Taxonomy" id="407821"/>
    <lineage>
        <taxon>Eukaryota</taxon>
        <taxon>Metazoa</taxon>
        <taxon>Ecdysozoa</taxon>
        <taxon>Arthropoda</taxon>
        <taxon>Chelicerata</taxon>
        <taxon>Arachnida</taxon>
        <taxon>Araneae</taxon>
        <taxon>Araneomorphae</taxon>
        <taxon>Entelegynae</taxon>
        <taxon>Eresoidea</taxon>
        <taxon>Eresidae</taxon>
        <taxon>Stegodyphus</taxon>
    </lineage>
</organism>
<sequence>MPCLSIISSSNPAKRRADRPLTDRAKLILRPWTTSICRISSRNSYSLTWMPLLPSIHAHKEPTCTFQAFACYLSRISQHMLSAEISQPVDHLDSVSDQSTSNNGNIEIFRILHACCSCSL</sequence>
<evidence type="ECO:0000313" key="2">
    <source>
        <dbReference type="Proteomes" id="UP000054359"/>
    </source>
</evidence>